<feature type="domain" description="PCI" evidence="5">
    <location>
        <begin position="63"/>
        <end position="229"/>
    </location>
</feature>
<keyword evidence="1 4" id="KW-0963">Cytoplasm</keyword>
<protein>
    <recommendedName>
        <fullName evidence="4">Eukaryotic translation initiation factor 3 subunit K</fullName>
        <shortName evidence="4">eIF3k</shortName>
    </recommendedName>
    <alternativeName>
        <fullName evidence="4">Eukaryotic translation initiation factor 3 subunit 12</fullName>
    </alternativeName>
    <alternativeName>
        <fullName evidence="4">eIF-3 p25</fullName>
    </alternativeName>
</protein>
<dbReference type="InterPro" id="IPR009374">
    <property type="entry name" value="eIF3k"/>
</dbReference>
<dbReference type="GO" id="GO:0005852">
    <property type="term" value="C:eukaryotic translation initiation factor 3 complex"/>
    <property type="evidence" value="ECO:0007669"/>
    <property type="project" value="UniProtKB-UniRule"/>
</dbReference>
<dbReference type="Gene3D" id="1.25.40.250">
    <property type="entry name" value="ARM repeat, domain 1"/>
    <property type="match status" value="1"/>
</dbReference>
<proteinExistence type="inferred from homology"/>
<evidence type="ECO:0000256" key="2">
    <source>
        <dbReference type="ARBA" id="ARBA00022540"/>
    </source>
</evidence>
<dbReference type="SUPFAM" id="SSF48371">
    <property type="entry name" value="ARM repeat"/>
    <property type="match status" value="1"/>
</dbReference>
<reference evidence="6 7" key="1">
    <citation type="submission" date="2024-04" db="EMBL/GenBank/DDBJ databases">
        <authorList>
            <person name="Waldvogel A.-M."/>
            <person name="Schoenle A."/>
        </authorList>
    </citation>
    <scope>NUCLEOTIDE SEQUENCE [LARGE SCALE GENOMIC DNA]</scope>
</reference>
<accession>A0AAV2J761</accession>
<sequence>MDEPERPGPGLCVCSSSQWCWQRWSEVVMVLLRTSASHQGAALDSSIGRAIIQAGCGDGTLERLAEAAVEHLEQYRRRYQFNPAYFQTPVTSQILLKALTNLPHTDFTLCKCMIDQTHQEERPIRQILYLGNLLETCHFQSFWTSLEENRELIDDITGFEDSVRKFICHVVGITYQTIDRRLLAEMLGDPLETQVKQWMNKYSWTEDENAQVFVFNQEESVKPKNIVEKIDFESVSSIMATSQ</sequence>
<keyword evidence="7" id="KW-1185">Reference proteome</keyword>
<evidence type="ECO:0000259" key="5">
    <source>
        <dbReference type="PROSITE" id="PS50250"/>
    </source>
</evidence>
<evidence type="ECO:0000256" key="1">
    <source>
        <dbReference type="ARBA" id="ARBA00022490"/>
    </source>
</evidence>
<organism evidence="6 7">
    <name type="scientific">Knipowitschia caucasica</name>
    <name type="common">Caucasian dwarf goby</name>
    <name type="synonym">Pomatoschistus caucasicus</name>
    <dbReference type="NCBI Taxonomy" id="637954"/>
    <lineage>
        <taxon>Eukaryota</taxon>
        <taxon>Metazoa</taxon>
        <taxon>Chordata</taxon>
        <taxon>Craniata</taxon>
        <taxon>Vertebrata</taxon>
        <taxon>Euteleostomi</taxon>
        <taxon>Actinopterygii</taxon>
        <taxon>Neopterygii</taxon>
        <taxon>Teleostei</taxon>
        <taxon>Neoteleostei</taxon>
        <taxon>Acanthomorphata</taxon>
        <taxon>Gobiaria</taxon>
        <taxon>Gobiiformes</taxon>
        <taxon>Gobioidei</taxon>
        <taxon>Gobiidae</taxon>
        <taxon>Gobiinae</taxon>
        <taxon>Knipowitschia</taxon>
    </lineage>
</organism>
<dbReference type="FunFam" id="1.10.10.10:FF:000212">
    <property type="entry name" value="Eukaryotic translation initiation factor 3 subunit K"/>
    <property type="match status" value="1"/>
</dbReference>
<evidence type="ECO:0000313" key="7">
    <source>
        <dbReference type="Proteomes" id="UP001497482"/>
    </source>
</evidence>
<comment type="function">
    <text evidence="4">Component of the eukaryotic translation initiation factor 3 (eIF-3) complex, which is involved in protein synthesis of a specialized repertoire of mRNAs and, together with other initiation factors, stimulates binding of mRNA and methionyl-tRNAi to the 40S ribosome. The eIF-3 complex specifically targets and initiates translation of a subset of mRNAs involved in cell proliferation.</text>
</comment>
<dbReference type="PANTHER" id="PTHR13022:SF0">
    <property type="entry name" value="EUKARYOTIC TRANSLATION INITIATION FACTOR 3 SUBUNIT K"/>
    <property type="match status" value="1"/>
</dbReference>
<dbReference type="SUPFAM" id="SSF46785">
    <property type="entry name" value="Winged helix' DNA-binding domain"/>
    <property type="match status" value="1"/>
</dbReference>
<dbReference type="GO" id="GO:0006446">
    <property type="term" value="P:regulation of translational initiation"/>
    <property type="evidence" value="ECO:0007669"/>
    <property type="project" value="InterPro"/>
</dbReference>
<dbReference type="InterPro" id="IPR016020">
    <property type="entry name" value="Transl_init_fac_sub12_N_euk"/>
</dbReference>
<dbReference type="InterPro" id="IPR016024">
    <property type="entry name" value="ARM-type_fold"/>
</dbReference>
<keyword evidence="4" id="KW-0539">Nucleus</keyword>
<evidence type="ECO:0000256" key="4">
    <source>
        <dbReference type="HAMAP-Rule" id="MF_03010"/>
    </source>
</evidence>
<keyword evidence="2 4" id="KW-0396">Initiation factor</keyword>
<dbReference type="InterPro" id="IPR036390">
    <property type="entry name" value="WH_DNA-bd_sf"/>
</dbReference>
<dbReference type="GO" id="GO:0043022">
    <property type="term" value="F:ribosome binding"/>
    <property type="evidence" value="ECO:0007669"/>
    <property type="project" value="InterPro"/>
</dbReference>
<dbReference type="EMBL" id="OZ035832">
    <property type="protein sequence ID" value="CAL1572256.1"/>
    <property type="molecule type" value="Genomic_DNA"/>
</dbReference>
<dbReference type="PANTHER" id="PTHR13022">
    <property type="entry name" value="EUKARYOTIC TRANSLATION INITIATION FACTOR 3 SUBUNIT 11"/>
    <property type="match status" value="1"/>
</dbReference>
<keyword evidence="3 4" id="KW-0648">Protein biosynthesis</keyword>
<dbReference type="Gene3D" id="1.10.10.10">
    <property type="entry name" value="Winged helix-like DNA-binding domain superfamily/Winged helix DNA-binding domain"/>
    <property type="match status" value="1"/>
</dbReference>
<evidence type="ECO:0000256" key="3">
    <source>
        <dbReference type="ARBA" id="ARBA00022917"/>
    </source>
</evidence>
<dbReference type="AlphaFoldDB" id="A0AAV2J761"/>
<dbReference type="Pfam" id="PF10075">
    <property type="entry name" value="CSN8_PSD8_EIF3K"/>
    <property type="match status" value="1"/>
</dbReference>
<dbReference type="GO" id="GO:0005634">
    <property type="term" value="C:nucleus"/>
    <property type="evidence" value="ECO:0007669"/>
    <property type="project" value="UniProtKB-SubCell"/>
</dbReference>
<dbReference type="InterPro" id="IPR000717">
    <property type="entry name" value="PCI_dom"/>
</dbReference>
<dbReference type="InterPro" id="IPR036388">
    <property type="entry name" value="WH-like_DNA-bd_sf"/>
</dbReference>
<gene>
    <name evidence="4" type="primary">EIF3K</name>
    <name evidence="4" type="synonym">EIF3S12</name>
    <name evidence="6" type="ORF">KC01_LOCUS4299</name>
</gene>
<dbReference type="GO" id="GO:0003743">
    <property type="term" value="F:translation initiation factor activity"/>
    <property type="evidence" value="ECO:0007669"/>
    <property type="project" value="UniProtKB-UniRule"/>
</dbReference>
<dbReference type="GO" id="GO:0016282">
    <property type="term" value="C:eukaryotic 43S preinitiation complex"/>
    <property type="evidence" value="ECO:0007669"/>
    <property type="project" value="UniProtKB-UniRule"/>
</dbReference>
<dbReference type="HAMAP" id="MF_03010">
    <property type="entry name" value="eIF3k"/>
    <property type="match status" value="1"/>
</dbReference>
<dbReference type="PROSITE" id="PS50250">
    <property type="entry name" value="PCI"/>
    <property type="match status" value="1"/>
</dbReference>
<dbReference type="GO" id="GO:0003723">
    <property type="term" value="F:RNA binding"/>
    <property type="evidence" value="ECO:0007669"/>
    <property type="project" value="UniProtKB-UniRule"/>
</dbReference>
<dbReference type="InterPro" id="IPR033464">
    <property type="entry name" value="CSN8_PSD8_EIF3K"/>
</dbReference>
<comment type="subunit">
    <text evidence="4">Component of the eukaryotic translation initiation factor 3 (eIF-3) complex, which is composed of 13 subunits: EIF3A, EIF3B, EIF3C, EIF3D, EIF3E, EIF3F, EIF3G, EIF3H, EIF3I, EIF3J, EIF3K, EIF3L and EIF3M.</text>
</comment>
<name>A0AAV2J761_KNICA</name>
<comment type="subcellular location">
    <subcellularLocation>
        <location evidence="4">Nucleus</location>
    </subcellularLocation>
    <subcellularLocation>
        <location evidence="4">Cytoplasm</location>
    </subcellularLocation>
</comment>
<dbReference type="Proteomes" id="UP001497482">
    <property type="component" value="Chromosome 10"/>
</dbReference>
<dbReference type="GO" id="GO:0001732">
    <property type="term" value="P:formation of cytoplasmic translation initiation complex"/>
    <property type="evidence" value="ECO:0007669"/>
    <property type="project" value="UniProtKB-UniRule"/>
</dbReference>
<comment type="similarity">
    <text evidence="4">Belongs to the eIF-3 subunit K family.</text>
</comment>
<evidence type="ECO:0000313" key="6">
    <source>
        <dbReference type="EMBL" id="CAL1572256.1"/>
    </source>
</evidence>
<dbReference type="GO" id="GO:0033290">
    <property type="term" value="C:eukaryotic 48S preinitiation complex"/>
    <property type="evidence" value="ECO:0007669"/>
    <property type="project" value="UniProtKB-UniRule"/>
</dbReference>